<sequence>MTAGGLGLGSSSYASGGCEYGGSGSGSSYGSCYSRCSSGPGAGMGGGRLLLLASMTTSAAASSSSRPSSSAVAAPAGAAPAPAPAVAGTPPSGGAAAAGAGLGLGSGAAGLFRGFNMPQISLMPAGRLPGASPHTGGAAGSSFAADQELAAELYDYHLAKHGGMPRPCPRCHSNVFFEREPPPASSSSAASAASAPTASAAGGASSTPLGGGGGGEVVAWRSRPLCCDMCGAWVHMGCARVNLLEQVPPRPWFHSHVCRNNYIRLEAAAEQNPHASSDSPSSQLYILTPADHAAYAAMAARAAGGGSSSGTSSGSSSGGGGGMTGRPRGPAGSVIPLLAQGFNRDAIEGFGEPAREYDGGRYSAVLVAGRQPVAAASFNVWGREAQLCMLATATAARRKGHGAALVADVEGLLKRLGVQRMLVQARRVALPMWLGPRFGYSLVAPEAAEELHAQMPVAYFDCALLEKWL</sequence>
<dbReference type="Gene3D" id="3.40.630.30">
    <property type="match status" value="1"/>
</dbReference>
<dbReference type="InterPro" id="IPR016181">
    <property type="entry name" value="Acyl_CoA_acyltransferase"/>
</dbReference>
<dbReference type="PROSITE" id="PS51186">
    <property type="entry name" value="GNAT"/>
    <property type="match status" value="1"/>
</dbReference>
<dbReference type="InterPro" id="IPR056511">
    <property type="entry name" value="IDM1_C"/>
</dbReference>
<dbReference type="STRING" id="3055.A0A2K3DKW1"/>
<feature type="region of interest" description="Disordered" evidence="3">
    <location>
        <begin position="306"/>
        <end position="330"/>
    </location>
</feature>
<protein>
    <recommendedName>
        <fullName evidence="4">N-acetyltransferase domain-containing protein</fullName>
    </recommendedName>
</protein>
<feature type="domain" description="N-acetyltransferase" evidence="4">
    <location>
        <begin position="323"/>
        <end position="469"/>
    </location>
</feature>
<dbReference type="ExpressionAtlas" id="A0A2K3DKW1">
    <property type="expression patterns" value="baseline and differential"/>
</dbReference>
<evidence type="ECO:0000256" key="1">
    <source>
        <dbReference type="ARBA" id="ARBA00022771"/>
    </source>
</evidence>
<evidence type="ECO:0000256" key="2">
    <source>
        <dbReference type="ARBA" id="ARBA00022833"/>
    </source>
</evidence>
<dbReference type="SUPFAM" id="SSF57903">
    <property type="entry name" value="FYVE/PHD zinc finger"/>
    <property type="match status" value="1"/>
</dbReference>
<dbReference type="Pfam" id="PF23209">
    <property type="entry name" value="IDM1_C"/>
    <property type="match status" value="1"/>
</dbReference>
<dbReference type="EMBL" id="CM008968">
    <property type="protein sequence ID" value="PNW81184.1"/>
    <property type="molecule type" value="Genomic_DNA"/>
</dbReference>
<name>A0A2K3DKW1_CHLRE</name>
<dbReference type="KEGG" id="cre:CHLRE_07g345750v5"/>
<dbReference type="PANTHER" id="PTHR47025">
    <property type="entry name" value="AUTOIMMUNE REGULATOR"/>
    <property type="match status" value="1"/>
</dbReference>
<dbReference type="PANTHER" id="PTHR47025:SF2">
    <property type="entry name" value="AUTOIMMUNE REGULATOR"/>
    <property type="match status" value="1"/>
</dbReference>
<dbReference type="InterPro" id="IPR000182">
    <property type="entry name" value="GNAT_dom"/>
</dbReference>
<organism evidence="5 6">
    <name type="scientific">Chlamydomonas reinhardtii</name>
    <name type="common">Chlamydomonas smithii</name>
    <dbReference type="NCBI Taxonomy" id="3055"/>
    <lineage>
        <taxon>Eukaryota</taxon>
        <taxon>Viridiplantae</taxon>
        <taxon>Chlorophyta</taxon>
        <taxon>core chlorophytes</taxon>
        <taxon>Chlorophyceae</taxon>
        <taxon>CS clade</taxon>
        <taxon>Chlamydomonadales</taxon>
        <taxon>Chlamydomonadaceae</taxon>
        <taxon>Chlamydomonas</taxon>
    </lineage>
</organism>
<reference evidence="5 6" key="1">
    <citation type="journal article" date="2007" name="Science">
        <title>The Chlamydomonas genome reveals the evolution of key animal and plant functions.</title>
        <authorList>
            <person name="Merchant S.S."/>
            <person name="Prochnik S.E."/>
            <person name="Vallon O."/>
            <person name="Harris E.H."/>
            <person name="Karpowicz S.J."/>
            <person name="Witman G.B."/>
            <person name="Terry A."/>
            <person name="Salamov A."/>
            <person name="Fritz-Laylin L.K."/>
            <person name="Marechal-Drouard L."/>
            <person name="Marshall W.F."/>
            <person name="Qu L.H."/>
            <person name="Nelson D.R."/>
            <person name="Sanderfoot A.A."/>
            <person name="Spalding M.H."/>
            <person name="Kapitonov V.V."/>
            <person name="Ren Q."/>
            <person name="Ferris P."/>
            <person name="Lindquist E."/>
            <person name="Shapiro H."/>
            <person name="Lucas S.M."/>
            <person name="Grimwood J."/>
            <person name="Schmutz J."/>
            <person name="Cardol P."/>
            <person name="Cerutti H."/>
            <person name="Chanfreau G."/>
            <person name="Chen C.L."/>
            <person name="Cognat V."/>
            <person name="Croft M.T."/>
            <person name="Dent R."/>
            <person name="Dutcher S."/>
            <person name="Fernandez E."/>
            <person name="Fukuzawa H."/>
            <person name="Gonzalez-Ballester D."/>
            <person name="Gonzalez-Halphen D."/>
            <person name="Hallmann A."/>
            <person name="Hanikenne M."/>
            <person name="Hippler M."/>
            <person name="Inwood W."/>
            <person name="Jabbari K."/>
            <person name="Kalanon M."/>
            <person name="Kuras R."/>
            <person name="Lefebvre P.A."/>
            <person name="Lemaire S.D."/>
            <person name="Lobanov A.V."/>
            <person name="Lohr M."/>
            <person name="Manuell A."/>
            <person name="Meier I."/>
            <person name="Mets L."/>
            <person name="Mittag M."/>
            <person name="Mittelmeier T."/>
            <person name="Moroney J.V."/>
            <person name="Moseley J."/>
            <person name="Napoli C."/>
            <person name="Nedelcu A.M."/>
            <person name="Niyogi K."/>
            <person name="Novoselov S.V."/>
            <person name="Paulsen I.T."/>
            <person name="Pazour G."/>
            <person name="Purton S."/>
            <person name="Ral J.P."/>
            <person name="Riano-Pachon D.M."/>
            <person name="Riekhof W."/>
            <person name="Rymarquis L."/>
            <person name="Schroda M."/>
            <person name="Stern D."/>
            <person name="Umen J."/>
            <person name="Willows R."/>
            <person name="Wilson N."/>
            <person name="Zimmer S.L."/>
            <person name="Allmer J."/>
            <person name="Balk J."/>
            <person name="Bisova K."/>
            <person name="Chen C.J."/>
            <person name="Elias M."/>
            <person name="Gendler K."/>
            <person name="Hauser C."/>
            <person name="Lamb M.R."/>
            <person name="Ledford H."/>
            <person name="Long J.C."/>
            <person name="Minagawa J."/>
            <person name="Page M.D."/>
            <person name="Pan J."/>
            <person name="Pootakham W."/>
            <person name="Roje S."/>
            <person name="Rose A."/>
            <person name="Stahlberg E."/>
            <person name="Terauchi A.M."/>
            <person name="Yang P."/>
            <person name="Ball S."/>
            <person name="Bowler C."/>
            <person name="Dieckmann C.L."/>
            <person name="Gladyshev V.N."/>
            <person name="Green P."/>
            <person name="Jorgensen R."/>
            <person name="Mayfield S."/>
            <person name="Mueller-Roeber B."/>
            <person name="Rajamani S."/>
            <person name="Sayre R.T."/>
            <person name="Brokstein P."/>
            <person name="Dubchak I."/>
            <person name="Goodstein D."/>
            <person name="Hornick L."/>
            <person name="Huang Y.W."/>
            <person name="Jhaveri J."/>
            <person name="Luo Y."/>
            <person name="Martinez D."/>
            <person name="Ngau W.C."/>
            <person name="Otillar B."/>
            <person name="Poliakov A."/>
            <person name="Porter A."/>
            <person name="Szajkowski L."/>
            <person name="Werner G."/>
            <person name="Zhou K."/>
            <person name="Grigoriev I.V."/>
            <person name="Rokhsar D.S."/>
            <person name="Grossman A.R."/>
        </authorList>
    </citation>
    <scope>NUCLEOTIDE SEQUENCE [LARGE SCALE GENOMIC DNA]</scope>
    <source>
        <strain evidence="6">CC-503</strain>
    </source>
</reference>
<dbReference type="RefSeq" id="XP_042923023.1">
    <property type="nucleotide sequence ID" value="XM_043064455.1"/>
</dbReference>
<dbReference type="OrthoDB" id="545004at2759"/>
<dbReference type="Proteomes" id="UP000006906">
    <property type="component" value="Chromosome 7"/>
</dbReference>
<keyword evidence="2" id="KW-0862">Zinc</keyword>
<keyword evidence="1" id="KW-0863">Zinc-finger</keyword>
<dbReference type="InterPro" id="IPR011011">
    <property type="entry name" value="Znf_FYVE_PHD"/>
</dbReference>
<gene>
    <name evidence="5" type="ORF">CHLRE_07g345750v5</name>
</gene>
<dbReference type="GO" id="GO:0008270">
    <property type="term" value="F:zinc ion binding"/>
    <property type="evidence" value="ECO:0007669"/>
    <property type="project" value="UniProtKB-KW"/>
</dbReference>
<dbReference type="CDD" id="cd04301">
    <property type="entry name" value="NAT_SF"/>
    <property type="match status" value="1"/>
</dbReference>
<feature type="region of interest" description="Disordered" evidence="3">
    <location>
        <begin position="63"/>
        <end position="92"/>
    </location>
</feature>
<evidence type="ECO:0000256" key="3">
    <source>
        <dbReference type="SAM" id="MobiDB-lite"/>
    </source>
</evidence>
<keyword evidence="6" id="KW-1185">Reference proteome</keyword>
<dbReference type="AlphaFoldDB" id="A0A2K3DKW1"/>
<dbReference type="InParanoid" id="A0A2K3DKW1"/>
<dbReference type="Gramene" id="PNW81184">
    <property type="protein sequence ID" value="PNW81184"/>
    <property type="gene ID" value="CHLRE_07g345750v5"/>
</dbReference>
<proteinExistence type="predicted"/>
<dbReference type="OMA" id="PRCKSHD"/>
<evidence type="ECO:0000259" key="4">
    <source>
        <dbReference type="PROSITE" id="PS51186"/>
    </source>
</evidence>
<evidence type="ECO:0000313" key="5">
    <source>
        <dbReference type="EMBL" id="PNW81184.1"/>
    </source>
</evidence>
<accession>A0A2K3DKW1</accession>
<keyword evidence="1" id="KW-0479">Metal-binding</keyword>
<dbReference type="GO" id="GO:0016747">
    <property type="term" value="F:acyltransferase activity, transferring groups other than amino-acyl groups"/>
    <property type="evidence" value="ECO:0007669"/>
    <property type="project" value="InterPro"/>
</dbReference>
<dbReference type="SUPFAM" id="SSF55729">
    <property type="entry name" value="Acyl-CoA N-acyltransferases (Nat)"/>
    <property type="match status" value="1"/>
</dbReference>
<evidence type="ECO:0000313" key="6">
    <source>
        <dbReference type="Proteomes" id="UP000006906"/>
    </source>
</evidence>
<dbReference type="GeneID" id="5718138"/>
<dbReference type="CDD" id="cd15489">
    <property type="entry name" value="PHD_SF"/>
    <property type="match status" value="1"/>
</dbReference>